<feature type="domain" description="Heparinase II/III-like C-terminal" evidence="5">
    <location>
        <begin position="429"/>
        <end position="648"/>
    </location>
</feature>
<evidence type="ECO:0000259" key="5">
    <source>
        <dbReference type="Pfam" id="PF07940"/>
    </source>
</evidence>
<evidence type="ECO:0000259" key="6">
    <source>
        <dbReference type="Pfam" id="PF16889"/>
    </source>
</evidence>
<protein>
    <submittedName>
        <fullName evidence="7">Uncharacterized protein</fullName>
    </submittedName>
</protein>
<dbReference type="PANTHER" id="PTHR39210:SF1">
    <property type="entry name" value="HEPARIN-SULFATE LYASE"/>
    <property type="match status" value="1"/>
</dbReference>
<evidence type="ECO:0000313" key="7">
    <source>
        <dbReference type="EMBL" id="RJO75607.1"/>
    </source>
</evidence>
<dbReference type="SUPFAM" id="SSF48230">
    <property type="entry name" value="Chondroitin AC/alginate lyase"/>
    <property type="match status" value="1"/>
</dbReference>
<dbReference type="Proteomes" id="UP000266677">
    <property type="component" value="Unassembled WGS sequence"/>
</dbReference>
<dbReference type="Gene3D" id="2.70.98.70">
    <property type="match status" value="1"/>
</dbReference>
<proteinExistence type="predicted"/>
<dbReference type="InterPro" id="IPR012480">
    <property type="entry name" value="Hepar_II_III_C"/>
</dbReference>
<dbReference type="Pfam" id="PF07940">
    <property type="entry name" value="Hepar_II_III_C"/>
    <property type="match status" value="1"/>
</dbReference>
<dbReference type="GO" id="GO:0042597">
    <property type="term" value="C:periplasmic space"/>
    <property type="evidence" value="ECO:0007669"/>
    <property type="project" value="UniProtKB-SubCell"/>
</dbReference>
<sequence length="720" mass="77970">MDGAEIRWRAGVSARRAISRPRTWDAAGAKLFGRTPPDWDAALREFRAGVGRPVLLDRARAERIAAAHPTATKAVIDAAEGYLDGEVRLLGYPPAAIGVEIDWNYEPLSGTRWPAIDSERIDHRTAAGDPKWIWELNRLQHLPWLAQSWLFTGEERFAEAAFAHLDSWMDQQPPGIGIAWRGGFECGLRATSIAIALQGLRDSKSLTVQRYARLMTLLAESARRCWTWRSLHSSANNHLIGEMTGLAVVAVLHPELPSAARWEHDALELLVRHADRQLLPDGSGAEQSLAYQVFTAEMLSVVYALLVLREGDPGVASAGADSAPLDSGTVPVFAPGTGASAESLRAAIVRSSRYLAQLVGDDPQPRYGDDDGGFALRLGPEDVRTVREHLGIAQALAPEPQSARIATSTMAAHWLRIALGSQSLAALKPPGSFAAMDSGLAVLRSGRRRVSMDIGALGYLSIAAHGHADALAVTLAQDGAELIGDPGTASYYPEPNWHTVHRSSRVHATVTVDGLDQSVAGGPFLWTDHARVRVRSVDLQRGVIDAEHDGYRRLVEPVTHRRWLIAPPDDRVLTVVDLLSGKGIHTAQLSWPLHPALEVAPIANGHLVTRDGTPALAIGYAGTSPPATNQIRGDEQTDLGWWSERLEQRKPSWLIGALYSGALPLVTITVLVPDRATPLRDLGIAHIGTEIRAQWTDDAPRALVIDTARDGAVHLSTPDR</sequence>
<evidence type="ECO:0000256" key="4">
    <source>
        <dbReference type="ARBA" id="ARBA00023239"/>
    </source>
</evidence>
<dbReference type="InterPro" id="IPR031680">
    <property type="entry name" value="Hepar_II_III_N"/>
</dbReference>
<keyword evidence="2" id="KW-0732">Signal</keyword>
<dbReference type="GO" id="GO:0016829">
    <property type="term" value="F:lyase activity"/>
    <property type="evidence" value="ECO:0007669"/>
    <property type="project" value="UniProtKB-KW"/>
</dbReference>
<keyword evidence="3" id="KW-0574">Periplasm</keyword>
<dbReference type="AlphaFoldDB" id="A0A3A4L152"/>
<evidence type="ECO:0000256" key="3">
    <source>
        <dbReference type="ARBA" id="ARBA00022764"/>
    </source>
</evidence>
<dbReference type="InterPro" id="IPR008929">
    <property type="entry name" value="Chondroitin_lyas"/>
</dbReference>
<keyword evidence="8" id="KW-1185">Reference proteome</keyword>
<accession>A0A3A4L152</accession>
<dbReference type="PANTHER" id="PTHR39210">
    <property type="entry name" value="HEPARIN-SULFATE LYASE"/>
    <property type="match status" value="1"/>
</dbReference>
<feature type="domain" description="Heparin-sulfate lyase N-terminal" evidence="6">
    <location>
        <begin position="91"/>
        <end position="297"/>
    </location>
</feature>
<name>A0A3A4L152_9NOCA</name>
<comment type="subcellular location">
    <subcellularLocation>
        <location evidence="1">Periplasm</location>
    </subcellularLocation>
</comment>
<dbReference type="EMBL" id="QZFU01000018">
    <property type="protein sequence ID" value="RJO75607.1"/>
    <property type="molecule type" value="Genomic_DNA"/>
</dbReference>
<keyword evidence="4" id="KW-0456">Lyase</keyword>
<evidence type="ECO:0000313" key="8">
    <source>
        <dbReference type="Proteomes" id="UP000266677"/>
    </source>
</evidence>
<comment type="caution">
    <text evidence="7">The sequence shown here is derived from an EMBL/GenBank/DDBJ whole genome shotgun (WGS) entry which is preliminary data.</text>
</comment>
<gene>
    <name evidence="7" type="ORF">D5S18_14370</name>
</gene>
<dbReference type="Gene3D" id="1.50.10.100">
    <property type="entry name" value="Chondroitin AC/alginate lyase"/>
    <property type="match status" value="1"/>
</dbReference>
<dbReference type="Pfam" id="PF16889">
    <property type="entry name" value="Hepar_II_III_N"/>
    <property type="match status" value="1"/>
</dbReference>
<evidence type="ECO:0000256" key="1">
    <source>
        <dbReference type="ARBA" id="ARBA00004418"/>
    </source>
</evidence>
<reference evidence="7 8" key="1">
    <citation type="submission" date="2018-09" db="EMBL/GenBank/DDBJ databases">
        <title>YIM PH21274 draft genome.</title>
        <authorList>
            <person name="Miao C."/>
        </authorList>
    </citation>
    <scope>NUCLEOTIDE SEQUENCE [LARGE SCALE GENOMIC DNA]</scope>
    <source>
        <strain evidence="7 8">YIM PH 21724</strain>
    </source>
</reference>
<evidence type="ECO:0000256" key="2">
    <source>
        <dbReference type="ARBA" id="ARBA00022729"/>
    </source>
</evidence>
<organism evidence="7 8">
    <name type="scientific">Nocardia panacis</name>
    <dbReference type="NCBI Taxonomy" id="2340916"/>
    <lineage>
        <taxon>Bacteria</taxon>
        <taxon>Bacillati</taxon>
        <taxon>Actinomycetota</taxon>
        <taxon>Actinomycetes</taxon>
        <taxon>Mycobacteriales</taxon>
        <taxon>Nocardiaceae</taxon>
        <taxon>Nocardia</taxon>
    </lineage>
</organism>